<evidence type="ECO:0000256" key="1">
    <source>
        <dbReference type="SAM" id="MobiDB-lite"/>
    </source>
</evidence>
<comment type="caution">
    <text evidence="2">The sequence shown here is derived from an EMBL/GenBank/DDBJ whole genome shotgun (WGS) entry which is preliminary data.</text>
</comment>
<feature type="compositionally biased region" description="Basic and acidic residues" evidence="1">
    <location>
        <begin position="77"/>
        <end position="88"/>
    </location>
</feature>
<sequence>MGVIFSPSRTDEEAMRQKQRYVDNCNAWRPGSAPSGASERVGRSPRGMKFATASAGGLRSASSTARHPKRHGNAISKQERKLEKKTHKEITLSKAVHSGKAESLRLKRLTTLLERQEASGDRSAAAATATAAADVQLTLLQHEAAAKLLFRALELCPPDDSKARTRLAPLLLRLGRAEEAHALLTHWAADHSLVLELARLLLALEVAPSELKVQVFKSAFVANWHAVVLLAASDTGAGLGLAAASDERAPEGGIEEALLALPSFRGWPSWPGLQGGNAWLAAAVLSEPPRTNTNGLAGDGRKAVEQFKAAFMPAFEELQRLAVESA</sequence>
<dbReference type="SUPFAM" id="SSF48452">
    <property type="entry name" value="TPR-like"/>
    <property type="match status" value="1"/>
</dbReference>
<organism evidence="2 3">
    <name type="scientific">Prymnesium parvum</name>
    <name type="common">Toxic golden alga</name>
    <dbReference type="NCBI Taxonomy" id="97485"/>
    <lineage>
        <taxon>Eukaryota</taxon>
        <taxon>Haptista</taxon>
        <taxon>Haptophyta</taxon>
        <taxon>Prymnesiophyceae</taxon>
        <taxon>Prymnesiales</taxon>
        <taxon>Prymnesiaceae</taxon>
        <taxon>Prymnesium</taxon>
    </lineage>
</organism>
<proteinExistence type="predicted"/>
<evidence type="ECO:0000313" key="3">
    <source>
        <dbReference type="Proteomes" id="UP001515480"/>
    </source>
</evidence>
<dbReference type="Proteomes" id="UP001515480">
    <property type="component" value="Unassembled WGS sequence"/>
</dbReference>
<dbReference type="EMBL" id="JBGBPQ010000018">
    <property type="protein sequence ID" value="KAL1507119.1"/>
    <property type="molecule type" value="Genomic_DNA"/>
</dbReference>
<reference evidence="2 3" key="1">
    <citation type="journal article" date="2024" name="Science">
        <title>Giant polyketide synthase enzymes in the biosynthesis of giant marine polyether toxins.</title>
        <authorList>
            <person name="Fallon T.R."/>
            <person name="Shende V.V."/>
            <person name="Wierzbicki I.H."/>
            <person name="Pendleton A.L."/>
            <person name="Watervoot N.F."/>
            <person name="Auber R.P."/>
            <person name="Gonzalez D.J."/>
            <person name="Wisecaver J.H."/>
            <person name="Moore B.S."/>
        </authorList>
    </citation>
    <scope>NUCLEOTIDE SEQUENCE [LARGE SCALE GENOMIC DNA]</scope>
    <source>
        <strain evidence="2 3">12B1</strain>
    </source>
</reference>
<accession>A0AB34IU72</accession>
<keyword evidence="3" id="KW-1185">Reference proteome</keyword>
<dbReference type="InterPro" id="IPR011990">
    <property type="entry name" value="TPR-like_helical_dom_sf"/>
</dbReference>
<name>A0AB34IU72_PRYPA</name>
<evidence type="ECO:0000313" key="2">
    <source>
        <dbReference type="EMBL" id="KAL1507119.1"/>
    </source>
</evidence>
<dbReference type="AlphaFoldDB" id="A0AB34IU72"/>
<feature type="region of interest" description="Disordered" evidence="1">
    <location>
        <begin position="25"/>
        <end position="88"/>
    </location>
</feature>
<gene>
    <name evidence="2" type="ORF">AB1Y20_007975</name>
</gene>
<protein>
    <submittedName>
        <fullName evidence="2">Uncharacterized protein</fullName>
    </submittedName>
</protein>